<sequence length="68" mass="7160">MTCTACKDDLDHCHGTLVLHTIVNIECTDPDCTDLALVRHSLVVDCSDIVGGCICSVTTEVAGVLRAS</sequence>
<protein>
    <submittedName>
        <fullName evidence="1">Uncharacterized protein</fullName>
    </submittedName>
</protein>
<evidence type="ECO:0000313" key="1">
    <source>
        <dbReference type="EMBL" id="MEE2032683.1"/>
    </source>
</evidence>
<gene>
    <name evidence="1" type="ORF">Q8814_11255</name>
</gene>
<proteinExistence type="predicted"/>
<reference evidence="1 2" key="1">
    <citation type="submission" date="2023-08" db="EMBL/GenBank/DDBJ databases">
        <authorList>
            <person name="Girao M."/>
            <person name="Carvalho M.F."/>
        </authorList>
    </citation>
    <scope>NUCLEOTIDE SEQUENCE [LARGE SCALE GENOMIC DNA]</scope>
    <source>
        <strain evidence="1 2">CC-R104</strain>
    </source>
</reference>
<keyword evidence="2" id="KW-1185">Reference proteome</keyword>
<organism evidence="1 2">
    <name type="scientific">Rhodococcus chondri</name>
    <dbReference type="NCBI Taxonomy" id="3065941"/>
    <lineage>
        <taxon>Bacteria</taxon>
        <taxon>Bacillati</taxon>
        <taxon>Actinomycetota</taxon>
        <taxon>Actinomycetes</taxon>
        <taxon>Mycobacteriales</taxon>
        <taxon>Nocardiaceae</taxon>
        <taxon>Rhodococcus</taxon>
    </lineage>
</organism>
<dbReference type="RefSeq" id="WP_330152101.1">
    <property type="nucleotide sequence ID" value="NZ_JAUZMZ010000052.1"/>
</dbReference>
<dbReference type="Proteomes" id="UP001331936">
    <property type="component" value="Unassembled WGS sequence"/>
</dbReference>
<dbReference type="EMBL" id="JAUZMZ010000052">
    <property type="protein sequence ID" value="MEE2032683.1"/>
    <property type="molecule type" value="Genomic_DNA"/>
</dbReference>
<comment type="caution">
    <text evidence="1">The sequence shown here is derived from an EMBL/GenBank/DDBJ whole genome shotgun (WGS) entry which is preliminary data.</text>
</comment>
<accession>A0ABU7JRN5</accession>
<evidence type="ECO:0000313" key="2">
    <source>
        <dbReference type="Proteomes" id="UP001331936"/>
    </source>
</evidence>
<name>A0ABU7JRN5_9NOCA</name>